<dbReference type="Proteomes" id="UP001151234">
    <property type="component" value="Unassembled WGS sequence"/>
</dbReference>
<dbReference type="SUPFAM" id="SSF103025">
    <property type="entry name" value="Folate-binding domain"/>
    <property type="match status" value="1"/>
</dbReference>
<dbReference type="Gene3D" id="3.30.70.1520">
    <property type="entry name" value="Heterotetrameric sarcosine oxidase"/>
    <property type="match status" value="1"/>
</dbReference>
<feature type="region of interest" description="Disordered" evidence="1">
    <location>
        <begin position="1"/>
        <end position="24"/>
    </location>
</feature>
<sequence>MADNKTAQPQRPLEGRMAGSPLVRIEPAEPANRLVLRARPEASAELSKALGVKLPQKPKSSEQSKAAKTKGRRALWIGPDEWLIIADASADLTSVCGKVSALHSAVDVSHRNTAITVSGPAAEATLNAGCPQDLSLDAFPVGACSRTLLGKAEVVLLRESEETFRVECWRSFSAYVFDFLADASRAPMI</sequence>
<name>A0A9X3ZFH4_9HYPH</name>
<gene>
    <name evidence="2" type="ORF">OQ273_00380</name>
</gene>
<dbReference type="GO" id="GO:0008115">
    <property type="term" value="F:sarcosine oxidase activity"/>
    <property type="evidence" value="ECO:0007669"/>
    <property type="project" value="InterPro"/>
</dbReference>
<dbReference type="EMBL" id="JAPJZI010000001">
    <property type="protein sequence ID" value="MDA5397014.1"/>
    <property type="molecule type" value="Genomic_DNA"/>
</dbReference>
<evidence type="ECO:0000313" key="2">
    <source>
        <dbReference type="EMBL" id="MDA5397014.1"/>
    </source>
</evidence>
<dbReference type="Gene3D" id="3.30.1360.120">
    <property type="entry name" value="Probable tRNA modification gtpase trme, domain 1"/>
    <property type="match status" value="1"/>
</dbReference>
<dbReference type="AlphaFoldDB" id="A0A9X3ZFH4"/>
<evidence type="ECO:0000313" key="3">
    <source>
        <dbReference type="Proteomes" id="UP001151234"/>
    </source>
</evidence>
<dbReference type="InterPro" id="IPR007375">
    <property type="entry name" value="SoxG"/>
</dbReference>
<reference evidence="2" key="1">
    <citation type="submission" date="2022-11" db="EMBL/GenBank/DDBJ databases">
        <title>Draft genome sequence of Hoeflea poritis E7-10 and Hoeflea prorocentri PM5-8, separated from scleractinian coral Porites lutea and marine dinoflagellate.</title>
        <authorList>
            <person name="Zhang G."/>
            <person name="Wei Q."/>
            <person name="Cai L."/>
        </authorList>
    </citation>
    <scope>NUCLEOTIDE SEQUENCE</scope>
    <source>
        <strain evidence="2">PM5-8</strain>
    </source>
</reference>
<dbReference type="InterPro" id="IPR027266">
    <property type="entry name" value="TrmE/GcvT-like"/>
</dbReference>
<protein>
    <submittedName>
        <fullName evidence="2">Sarcosine oxidase subunit gamma</fullName>
    </submittedName>
</protein>
<evidence type="ECO:0000256" key="1">
    <source>
        <dbReference type="SAM" id="MobiDB-lite"/>
    </source>
</evidence>
<dbReference type="GO" id="GO:1901053">
    <property type="term" value="P:sarcosine catabolic process"/>
    <property type="evidence" value="ECO:0007669"/>
    <property type="project" value="InterPro"/>
</dbReference>
<dbReference type="InterPro" id="IPR006280">
    <property type="entry name" value="SoxG_het"/>
</dbReference>
<dbReference type="Pfam" id="PF04268">
    <property type="entry name" value="SoxG"/>
    <property type="match status" value="1"/>
</dbReference>
<keyword evidence="3" id="KW-1185">Reference proteome</keyword>
<accession>A0A9X3ZFH4</accession>
<dbReference type="RefSeq" id="WP_267988492.1">
    <property type="nucleotide sequence ID" value="NZ_JAPJZI010000001.1"/>
</dbReference>
<feature type="region of interest" description="Disordered" evidence="1">
    <location>
        <begin position="47"/>
        <end position="70"/>
    </location>
</feature>
<comment type="caution">
    <text evidence="2">The sequence shown here is derived from an EMBL/GenBank/DDBJ whole genome shotgun (WGS) entry which is preliminary data.</text>
</comment>
<dbReference type="NCBIfam" id="TIGR01375">
    <property type="entry name" value="soxG"/>
    <property type="match status" value="1"/>
</dbReference>
<organism evidence="2 3">
    <name type="scientific">Hoeflea prorocentri</name>
    <dbReference type="NCBI Taxonomy" id="1922333"/>
    <lineage>
        <taxon>Bacteria</taxon>
        <taxon>Pseudomonadati</taxon>
        <taxon>Pseudomonadota</taxon>
        <taxon>Alphaproteobacteria</taxon>
        <taxon>Hyphomicrobiales</taxon>
        <taxon>Rhizobiaceae</taxon>
        <taxon>Hoeflea</taxon>
    </lineage>
</organism>
<proteinExistence type="predicted"/>